<feature type="domain" description="DUF3291" evidence="1">
    <location>
        <begin position="5"/>
        <end position="142"/>
    </location>
</feature>
<evidence type="ECO:0000313" key="3">
    <source>
        <dbReference type="Proteomes" id="UP000567293"/>
    </source>
</evidence>
<organism evidence="2 3">
    <name type="scientific">Candidatus Acidiferrum panamense</name>
    <dbReference type="NCBI Taxonomy" id="2741543"/>
    <lineage>
        <taxon>Bacteria</taxon>
        <taxon>Pseudomonadati</taxon>
        <taxon>Acidobacteriota</taxon>
        <taxon>Terriglobia</taxon>
        <taxon>Candidatus Acidiferrales</taxon>
        <taxon>Candidatus Acidiferrum</taxon>
    </lineage>
</organism>
<sequence>MTHHLAQINIARLVAPIDDPKIAEFVAQLEPINALADEAPGFVWRLQSESGNATDIAYCDDPFIIVNMSVWESIEALRNFAYKSDHARVFRDRAKWFERMGKPHYCLWWIPAGHLPTVAEGRERLRHYQSNGATPYSFWFTQPFPQPADEGVCA</sequence>
<accession>A0A7V8NW35</accession>
<protein>
    <submittedName>
        <fullName evidence="2">DUF3291 domain-containing protein</fullName>
    </submittedName>
</protein>
<evidence type="ECO:0000313" key="2">
    <source>
        <dbReference type="EMBL" id="MBA0088508.1"/>
    </source>
</evidence>
<proteinExistence type="predicted"/>
<dbReference type="EMBL" id="JACDQQ010002532">
    <property type="protein sequence ID" value="MBA0088508.1"/>
    <property type="molecule type" value="Genomic_DNA"/>
</dbReference>
<gene>
    <name evidence="2" type="ORF">HRJ53_26275</name>
</gene>
<evidence type="ECO:0000259" key="1">
    <source>
        <dbReference type="Pfam" id="PF11695"/>
    </source>
</evidence>
<name>A0A7V8NW35_9BACT</name>
<dbReference type="Pfam" id="PF11695">
    <property type="entry name" value="DUF3291"/>
    <property type="match status" value="1"/>
</dbReference>
<dbReference type="AlphaFoldDB" id="A0A7V8NW35"/>
<reference evidence="2" key="1">
    <citation type="submission" date="2020-06" db="EMBL/GenBank/DDBJ databases">
        <title>Legume-microbial interactions unlock mineral nutrients during tropical forest succession.</title>
        <authorList>
            <person name="Epihov D.Z."/>
        </authorList>
    </citation>
    <scope>NUCLEOTIDE SEQUENCE [LARGE SCALE GENOMIC DNA]</scope>
    <source>
        <strain evidence="2">Pan2503</strain>
    </source>
</reference>
<comment type="caution">
    <text evidence="2">The sequence shown here is derived from an EMBL/GenBank/DDBJ whole genome shotgun (WGS) entry which is preliminary data.</text>
</comment>
<dbReference type="InterPro" id="IPR021708">
    <property type="entry name" value="DUF3291"/>
</dbReference>
<dbReference type="SUPFAM" id="SSF54909">
    <property type="entry name" value="Dimeric alpha+beta barrel"/>
    <property type="match status" value="1"/>
</dbReference>
<keyword evidence="3" id="KW-1185">Reference proteome</keyword>
<dbReference type="Proteomes" id="UP000567293">
    <property type="component" value="Unassembled WGS sequence"/>
</dbReference>
<dbReference type="InterPro" id="IPR011008">
    <property type="entry name" value="Dimeric_a/b-barrel"/>
</dbReference>